<proteinExistence type="predicted"/>
<evidence type="ECO:0000313" key="3">
    <source>
        <dbReference type="EMBL" id="KAB8122982.1"/>
    </source>
</evidence>
<evidence type="ECO:0000259" key="1">
    <source>
        <dbReference type="Pfam" id="PF01850"/>
    </source>
</evidence>
<dbReference type="InterPro" id="IPR002716">
    <property type="entry name" value="PIN_dom"/>
</dbReference>
<name>A0ABQ6VSA3_9PROT</name>
<dbReference type="RefSeq" id="WP_153467188.1">
    <property type="nucleotide sequence ID" value="NZ_QYAZ01000001.1"/>
</dbReference>
<dbReference type="Proteomes" id="UP000427842">
    <property type="component" value="Unassembled WGS sequence"/>
</dbReference>
<dbReference type="EMBL" id="QYAZ01000001">
    <property type="protein sequence ID" value="KAB8122901.1"/>
    <property type="molecule type" value="Genomic_DNA"/>
</dbReference>
<dbReference type="SUPFAM" id="SSF88723">
    <property type="entry name" value="PIN domain-like"/>
    <property type="match status" value="1"/>
</dbReference>
<organism evidence="3 4">
    <name type="scientific">Komagataeibacter medellinensis</name>
    <dbReference type="NCBI Taxonomy" id="1177712"/>
    <lineage>
        <taxon>Bacteria</taxon>
        <taxon>Pseudomonadati</taxon>
        <taxon>Pseudomonadota</taxon>
        <taxon>Alphaproteobacteria</taxon>
        <taxon>Acetobacterales</taxon>
        <taxon>Acetobacteraceae</taxon>
        <taxon>Komagataeibacter</taxon>
    </lineage>
</organism>
<gene>
    <name evidence="2" type="ORF">D3W54_00060</name>
    <name evidence="3" type="ORF">D3W54_00595</name>
</gene>
<dbReference type="InterPro" id="IPR029060">
    <property type="entry name" value="PIN-like_dom_sf"/>
</dbReference>
<dbReference type="Pfam" id="PF01850">
    <property type="entry name" value="PIN"/>
    <property type="match status" value="1"/>
</dbReference>
<dbReference type="PANTHER" id="PTHR36173:SF2">
    <property type="entry name" value="RIBONUCLEASE VAPC16"/>
    <property type="match status" value="1"/>
</dbReference>
<comment type="caution">
    <text evidence="3">The sequence shown here is derived from an EMBL/GenBank/DDBJ whole genome shotgun (WGS) entry which is preliminary data.</text>
</comment>
<accession>A0ABQ6VSA3</accession>
<dbReference type="InterPro" id="IPR052919">
    <property type="entry name" value="TA_system_RNase"/>
</dbReference>
<feature type="domain" description="PIN" evidence="1">
    <location>
        <begin position="4"/>
        <end position="115"/>
    </location>
</feature>
<dbReference type="PANTHER" id="PTHR36173">
    <property type="entry name" value="RIBONUCLEASE VAPC16-RELATED"/>
    <property type="match status" value="1"/>
</dbReference>
<evidence type="ECO:0000313" key="4">
    <source>
        <dbReference type="Proteomes" id="UP000427842"/>
    </source>
</evidence>
<protein>
    <submittedName>
        <fullName evidence="3">Type II toxin-antitoxin system VapC family toxin</fullName>
    </submittedName>
</protein>
<evidence type="ECO:0000313" key="2">
    <source>
        <dbReference type="EMBL" id="KAB8122901.1"/>
    </source>
</evidence>
<reference evidence="3 4" key="1">
    <citation type="submission" date="2018-09" db="EMBL/GenBank/DDBJ databases">
        <title>Genome sequence and characterization of the bcs clusters for the production of nanocellulose from the low pH resistant strain Komagataeibacter medellinensis ID13488.</title>
        <authorList>
            <person name="Hernandez-Arriaga A.M."/>
            <person name="Del Cerro C."/>
            <person name="Urbina L."/>
            <person name="Eceiza A."/>
            <person name="Retegi A."/>
            <person name="Prieto M.A."/>
        </authorList>
    </citation>
    <scope>NUCLEOTIDE SEQUENCE [LARGE SCALE GENOMIC DNA]</scope>
    <source>
        <strain evidence="3 4">ID13488</strain>
    </source>
</reference>
<dbReference type="InterPro" id="IPR041705">
    <property type="entry name" value="PIN_Sll0205"/>
</dbReference>
<dbReference type="Gene3D" id="3.40.50.1010">
    <property type="entry name" value="5'-nuclease"/>
    <property type="match status" value="1"/>
</dbReference>
<dbReference type="EMBL" id="QYAZ01000001">
    <property type="protein sequence ID" value="KAB8122982.1"/>
    <property type="molecule type" value="Genomic_DNA"/>
</dbReference>
<dbReference type="CDD" id="cd09872">
    <property type="entry name" value="PIN_Sll0205-like"/>
    <property type="match status" value="1"/>
</dbReference>
<sequence>MRLLLDTHLLLWAAGNPGKLSADARTFMEASLNILMFSAASLWEVMIKAALGRTDFQVDPHLLRRGLIENGYKDLPVTSQHAVTVGQLPDIHRAPFDRILVAQATVEGILLLTHDPLVQSYPDPVRTV</sequence>
<keyword evidence="4" id="KW-1185">Reference proteome</keyword>